<dbReference type="SUPFAM" id="SSF54001">
    <property type="entry name" value="Cysteine proteinases"/>
    <property type="match status" value="1"/>
</dbReference>
<feature type="domain" description="USP" evidence="10">
    <location>
        <begin position="103"/>
        <end position="459"/>
    </location>
</feature>
<dbReference type="AlphaFoldDB" id="A0A9P1IA02"/>
<evidence type="ECO:0000256" key="8">
    <source>
        <dbReference type="SAM" id="MobiDB-lite"/>
    </source>
</evidence>
<keyword evidence="4 7" id="KW-0833">Ubl conjugation pathway</keyword>
<dbReference type="SUPFAM" id="SSF54236">
    <property type="entry name" value="Ubiquitin-like"/>
    <property type="match status" value="1"/>
</dbReference>
<dbReference type="Gene3D" id="3.90.70.10">
    <property type="entry name" value="Cysteine proteinases"/>
    <property type="match status" value="1"/>
</dbReference>
<dbReference type="CDD" id="cd16104">
    <property type="entry name" value="Ubl_USP14_like"/>
    <property type="match status" value="1"/>
</dbReference>
<dbReference type="GO" id="GO:0070628">
    <property type="term" value="F:proteasome binding"/>
    <property type="evidence" value="ECO:0007669"/>
    <property type="project" value="TreeGrafter"/>
</dbReference>
<dbReference type="InterPro" id="IPR018200">
    <property type="entry name" value="USP_CS"/>
</dbReference>
<dbReference type="InterPro" id="IPR038765">
    <property type="entry name" value="Papain-like_cys_pep_sf"/>
</dbReference>
<dbReference type="InterPro" id="IPR000626">
    <property type="entry name" value="Ubiquitin-like_dom"/>
</dbReference>
<comment type="similarity">
    <text evidence="2">Belongs to the peptidase C19 family. USP14/UBP6 subfamily.</text>
</comment>
<dbReference type="Pfam" id="PF00240">
    <property type="entry name" value="ubiquitin"/>
    <property type="match status" value="1"/>
</dbReference>
<reference evidence="11" key="1">
    <citation type="submission" date="2022-11" db="EMBL/GenBank/DDBJ databases">
        <authorList>
            <person name="Kikuchi T."/>
        </authorList>
    </citation>
    <scope>NUCLEOTIDE SEQUENCE</scope>
    <source>
        <strain evidence="11">PS1010</strain>
    </source>
</reference>
<dbReference type="Pfam" id="PF00443">
    <property type="entry name" value="UCH"/>
    <property type="match status" value="1"/>
</dbReference>
<name>A0A9P1IA02_9PELO</name>
<evidence type="ECO:0000259" key="10">
    <source>
        <dbReference type="PROSITE" id="PS50235"/>
    </source>
</evidence>
<accession>A0A9P1IA02</accession>
<dbReference type="InterPro" id="IPR001394">
    <property type="entry name" value="Peptidase_C19_UCH"/>
</dbReference>
<evidence type="ECO:0000256" key="1">
    <source>
        <dbReference type="ARBA" id="ARBA00000707"/>
    </source>
</evidence>
<dbReference type="Gene3D" id="3.10.20.90">
    <property type="entry name" value="Phosphatidylinositol 3-kinase Catalytic Subunit, Chain A, domain 1"/>
    <property type="match status" value="1"/>
</dbReference>
<evidence type="ECO:0000256" key="7">
    <source>
        <dbReference type="RuleBase" id="RU366025"/>
    </source>
</evidence>
<comment type="catalytic activity">
    <reaction evidence="1 7">
        <text>Thiol-dependent hydrolysis of ester, thioester, amide, peptide and isopeptide bonds formed by the C-terminal Gly of ubiquitin (a 76-residue protein attached to proteins as an intracellular targeting signal).</text>
        <dbReference type="EC" id="3.4.19.12"/>
    </reaction>
</comment>
<dbReference type="PROSITE" id="PS00972">
    <property type="entry name" value="USP_1"/>
    <property type="match status" value="1"/>
</dbReference>
<dbReference type="PROSITE" id="PS50235">
    <property type="entry name" value="USP_3"/>
    <property type="match status" value="1"/>
</dbReference>
<evidence type="ECO:0000256" key="5">
    <source>
        <dbReference type="ARBA" id="ARBA00022801"/>
    </source>
</evidence>
<dbReference type="SMART" id="SM00213">
    <property type="entry name" value="UBQ"/>
    <property type="match status" value="1"/>
</dbReference>
<keyword evidence="5 7" id="KW-0378">Hydrolase</keyword>
<dbReference type="PROSITE" id="PS50053">
    <property type="entry name" value="UBIQUITIN_2"/>
    <property type="match status" value="1"/>
</dbReference>
<dbReference type="GO" id="GO:0016579">
    <property type="term" value="P:protein deubiquitination"/>
    <property type="evidence" value="ECO:0007669"/>
    <property type="project" value="InterPro"/>
</dbReference>
<evidence type="ECO:0000256" key="4">
    <source>
        <dbReference type="ARBA" id="ARBA00022786"/>
    </source>
</evidence>
<dbReference type="PROSITE" id="PS00973">
    <property type="entry name" value="USP_2"/>
    <property type="match status" value="1"/>
</dbReference>
<protein>
    <recommendedName>
        <fullName evidence="7">Ubiquitin carboxyl-terminal hydrolase</fullName>
        <ecNumber evidence="7">3.4.19.12</ecNumber>
    </recommendedName>
</protein>
<proteinExistence type="inferred from homology"/>
<feature type="region of interest" description="Disordered" evidence="8">
    <location>
        <begin position="467"/>
        <end position="489"/>
    </location>
</feature>
<dbReference type="InterPro" id="IPR028889">
    <property type="entry name" value="USP"/>
</dbReference>
<keyword evidence="3 7" id="KW-0645">Protease</keyword>
<dbReference type="OrthoDB" id="333239at2759"/>
<evidence type="ECO:0000313" key="12">
    <source>
        <dbReference type="Proteomes" id="UP001152747"/>
    </source>
</evidence>
<dbReference type="InterPro" id="IPR029071">
    <property type="entry name" value="Ubiquitin-like_domsf"/>
</dbReference>
<dbReference type="PANTHER" id="PTHR43982">
    <property type="entry name" value="UBIQUITIN CARBOXYL-TERMINAL HYDROLASE"/>
    <property type="match status" value="1"/>
</dbReference>
<dbReference type="Proteomes" id="UP001152747">
    <property type="component" value="Unassembled WGS sequence"/>
</dbReference>
<gene>
    <name evidence="11" type="ORF">CAMP_LOCUS3698</name>
</gene>
<keyword evidence="6 7" id="KW-0788">Thiol protease</keyword>
<keyword evidence="12" id="KW-1185">Reference proteome</keyword>
<dbReference type="EMBL" id="CANHGI010000002">
    <property type="protein sequence ID" value="CAI5441061.1"/>
    <property type="molecule type" value="Genomic_DNA"/>
</dbReference>
<evidence type="ECO:0000256" key="6">
    <source>
        <dbReference type="ARBA" id="ARBA00022807"/>
    </source>
</evidence>
<evidence type="ECO:0000256" key="2">
    <source>
        <dbReference type="ARBA" id="ARBA00008739"/>
    </source>
</evidence>
<evidence type="ECO:0000256" key="3">
    <source>
        <dbReference type="ARBA" id="ARBA00022670"/>
    </source>
</evidence>
<dbReference type="PANTHER" id="PTHR43982:SF1">
    <property type="entry name" value="UBIQUITIN CARBOXYL-TERMINAL HYDROLASE 14"/>
    <property type="match status" value="1"/>
</dbReference>
<evidence type="ECO:0000313" key="11">
    <source>
        <dbReference type="EMBL" id="CAI5441061.1"/>
    </source>
</evidence>
<dbReference type="InterPro" id="IPR044635">
    <property type="entry name" value="UBP14-like"/>
</dbReference>
<dbReference type="GO" id="GO:0061136">
    <property type="term" value="P:regulation of proteasomal protein catabolic process"/>
    <property type="evidence" value="ECO:0007669"/>
    <property type="project" value="TreeGrafter"/>
</dbReference>
<evidence type="ECO:0000259" key="9">
    <source>
        <dbReference type="PROSITE" id="PS50053"/>
    </source>
</evidence>
<dbReference type="GO" id="GO:0043161">
    <property type="term" value="P:proteasome-mediated ubiquitin-dependent protein catabolic process"/>
    <property type="evidence" value="ECO:0007669"/>
    <property type="project" value="InterPro"/>
</dbReference>
<dbReference type="GO" id="GO:0004843">
    <property type="term" value="F:cysteine-type deubiquitinase activity"/>
    <property type="evidence" value="ECO:0007669"/>
    <property type="project" value="UniProtKB-UniRule"/>
</dbReference>
<organism evidence="11 12">
    <name type="scientific">Caenorhabditis angaria</name>
    <dbReference type="NCBI Taxonomy" id="860376"/>
    <lineage>
        <taxon>Eukaryota</taxon>
        <taxon>Metazoa</taxon>
        <taxon>Ecdysozoa</taxon>
        <taxon>Nematoda</taxon>
        <taxon>Chromadorea</taxon>
        <taxon>Rhabditida</taxon>
        <taxon>Rhabditina</taxon>
        <taxon>Rhabditomorpha</taxon>
        <taxon>Rhabditoidea</taxon>
        <taxon>Rhabditidae</taxon>
        <taxon>Peloderinae</taxon>
        <taxon>Caenorhabditis</taxon>
    </lineage>
</organism>
<dbReference type="EC" id="3.4.19.12" evidence="7"/>
<feature type="domain" description="Ubiquitin-like" evidence="9">
    <location>
        <begin position="2"/>
        <end position="69"/>
    </location>
</feature>
<sequence length="489" mass="55506">MPSINVKWQKEKYTIDVDTTQPPLVFKAQLYALTQVVPERQKVLITGKQLPDDSWDGFTIKDNMMIMMMGTVGEIPKAPELIASANGSTIAPNAEEMNALYPVGMVNLGNTCYFNSCIQMLKEFNELKLDAENVRKIENGPQKLAGCVSDLIKRLRDREYAIKNKGNAVQAINAVLNLSQSFPQFEQFKQQDANECYVALLNTLIRAYKNAGIDISPYFTVETITKAKCIETEGEEELKTDSHNQLTCYINQDVRFIQTGIKAGFSEEMERNSEKLGRNAKWQKHTEISRLPKYLTVNMNRFYFKESSKTNAKILKSVQFPISLDVYDMCTQELKDKLTTRRADIKLEEDSKLERELRKKMLDKEQAEKIFDDGVALSGEFENDFGSNNSGFYELRGIITHKGRSSNDGHYVAWIRSTDDGKWRLFDDDHVTIVDEEAILKTAGGGDWHSAYVMVYESRVIKKYPQLPPAPTSAEVAASEPMEISSSNH</sequence>
<comment type="caution">
    <text evidence="11">The sequence shown here is derived from an EMBL/GenBank/DDBJ whole genome shotgun (WGS) entry which is preliminary data.</text>
</comment>